<comment type="caution">
    <text evidence="2">The sequence shown here is derived from an EMBL/GenBank/DDBJ whole genome shotgun (WGS) entry which is preliminary data.</text>
</comment>
<name>A0A1E7LQF1_9ACTN</name>
<dbReference type="AlphaFoldDB" id="A0A1E7LQF1"/>
<dbReference type="Proteomes" id="UP000175971">
    <property type="component" value="Unassembled WGS sequence"/>
</dbReference>
<organism evidence="2 3">
    <name type="scientific">Streptomyces nanshensis</name>
    <dbReference type="NCBI Taxonomy" id="518642"/>
    <lineage>
        <taxon>Bacteria</taxon>
        <taxon>Bacillati</taxon>
        <taxon>Actinomycetota</taxon>
        <taxon>Actinomycetes</taxon>
        <taxon>Kitasatosporales</taxon>
        <taxon>Streptomycetaceae</taxon>
        <taxon>Streptomyces</taxon>
    </lineage>
</organism>
<proteinExistence type="predicted"/>
<feature type="non-terminal residue" evidence="2">
    <location>
        <position position="1"/>
    </location>
</feature>
<sequence length="1058" mass="112746">PPVAPAPVRPPQPLPSRTLVAYGRDATSPSAEGEWTLEVLAAQVAATGLRNHRAGASLPRVEVTGYGAVSAGPDRAPGGSYGRRRATTARNRFTRLLAAELDRLQQGLPSGAPRLTADDFTVVVRAMARVPADWAGTGALAGVTRAELGRQAVIALHQQPDAVAVQKLDTLRRRDRALRTGPLDVDAVARRVLHLDPADTVGADTRTELFGLVGRASAAGRATGFAALAAYHLSELGVTAPDRDRHFTVGGSRVPGLNWGSGEVTALDTTQGDLLEADPAGGYDVVSTSPTPWPAGRTPYVVAADGGRDRVAARLPDGTVRELDIEEFTELVAADLAREALPADVPVVLAVPFAADGLLDLPRRLADRTGRTVWAHSGRVTVESAPGEAATIDVVRTPKTPRGDWIASAPGLGPDPDDDVPAWHHEVVSRALVSALTGRQIGRASHHPAEFAEDFEEDDRHLDRMGTFVHDDPATDRLSGAYDLPRPGPEDRAYRLDMHGRPGALILAMRDGTTRDIDEREAGPWLRRRKSLTTLPKDHWVDLVVCWSGAPRDSAVPRPSAASDAYDGPFVADPLATVSMGQHVANATGRAVRLAYGSQGTRSADGQYQRTLFTDARGRHHAWALAGPEPDDDGLDRLAEVAGISPGDAEVTDEMRTATLRLVRALRFTLGHDIDDDPGYRELLRGAAAIDQMWRSDNDFADAGPFTLDLLHRVIAAHPEAAAGADGAATRRVLAEAAEHWRRYPGDGLIAFVELPAVEEAAQWLAQGTAEDEAAAALRIRTDEVGEAELSRIFWARVKALETLPETGPETEEFSDRILHRESGTGFAHARRAETLDILTRAFAAGRDAAVTDVAAAYALQEAGAYEDTALDTVQGTEDGTGRDYTDGQPADVDLTRFRTPAGLADAPWAKGPTGKAEPVPYLVRAGADADDPDLIEVAWGGDAYATTAGEFAELLAADPVLSREELTEPVLLAFPDPVSDPAALAEQVARRLGRTVWWTEFPVDLSGADDSGDPVLTLYPSADGTAPGATPWQRTRPGRPASAEEAQRPVPAPRSRA</sequence>
<dbReference type="NCBIfam" id="NF012197">
    <property type="entry name" value="lonely_Cys"/>
    <property type="match status" value="1"/>
</dbReference>
<feature type="region of interest" description="Disordered" evidence="1">
    <location>
        <begin position="1010"/>
        <end position="1058"/>
    </location>
</feature>
<feature type="non-terminal residue" evidence="2">
    <location>
        <position position="1058"/>
    </location>
</feature>
<evidence type="ECO:0000256" key="1">
    <source>
        <dbReference type="SAM" id="MobiDB-lite"/>
    </source>
</evidence>
<protein>
    <recommendedName>
        <fullName evidence="4">Lonely Cys domain-containing protein</fullName>
    </recommendedName>
</protein>
<keyword evidence="3" id="KW-1185">Reference proteome</keyword>
<feature type="region of interest" description="Disordered" evidence="1">
    <location>
        <begin position="467"/>
        <end position="490"/>
    </location>
</feature>
<evidence type="ECO:0000313" key="2">
    <source>
        <dbReference type="EMBL" id="OEV18391.1"/>
    </source>
</evidence>
<evidence type="ECO:0000313" key="3">
    <source>
        <dbReference type="Proteomes" id="UP000175971"/>
    </source>
</evidence>
<evidence type="ECO:0008006" key="4">
    <source>
        <dbReference type="Google" id="ProtNLM"/>
    </source>
</evidence>
<gene>
    <name evidence="2" type="ORF">AN221_22015</name>
</gene>
<reference evidence="2 3" key="1">
    <citation type="journal article" date="2016" name="Front. Microbiol.">
        <title>Comparative Genomics Analysis of Streptomyces Species Reveals Their Adaptation to the Marine Environment and Their Diversity at the Genomic Level.</title>
        <authorList>
            <person name="Tian X."/>
            <person name="Zhang Z."/>
            <person name="Yang T."/>
            <person name="Chen M."/>
            <person name="Li J."/>
            <person name="Chen F."/>
            <person name="Yang J."/>
            <person name="Li W."/>
            <person name="Zhang B."/>
            <person name="Zhang Z."/>
            <person name="Wu J."/>
            <person name="Zhang C."/>
            <person name="Long L."/>
            <person name="Xiao J."/>
        </authorList>
    </citation>
    <scope>NUCLEOTIDE SEQUENCE [LARGE SCALE GENOMIC DNA]</scope>
    <source>
        <strain evidence="2 3">SCSIO M10372</strain>
    </source>
</reference>
<dbReference type="EMBL" id="LJGZ01000093">
    <property type="protein sequence ID" value="OEV18391.1"/>
    <property type="molecule type" value="Genomic_DNA"/>
</dbReference>
<accession>A0A1E7LQF1</accession>